<dbReference type="GO" id="GO:0004519">
    <property type="term" value="F:endonuclease activity"/>
    <property type="evidence" value="ECO:0007669"/>
    <property type="project" value="UniProtKB-KW"/>
</dbReference>
<dbReference type="InterPro" id="IPR027417">
    <property type="entry name" value="P-loop_NTPase"/>
</dbReference>
<dbReference type="Proteomes" id="UP000008731">
    <property type="component" value="Segment"/>
</dbReference>
<evidence type="ECO:0000256" key="1">
    <source>
        <dbReference type="SAM" id="Coils"/>
    </source>
</evidence>
<dbReference type="OrthoDB" id="6017at10239"/>
<protein>
    <submittedName>
        <fullName evidence="3">Gp46 recombination endonuclease subunit</fullName>
    </submittedName>
</protein>
<dbReference type="Gene3D" id="3.40.50.300">
    <property type="entry name" value="P-loop containing nucleotide triphosphate hydrolases"/>
    <property type="match status" value="2"/>
</dbReference>
<reference evidence="3 4" key="1">
    <citation type="journal article" date="2010" name="Virol. J.">
        <title>Genomes of the T4-related bacteriophages as windows on microbial genome evolution.</title>
        <authorList>
            <person name="Petrov V.M."/>
            <person name="Ratnayaka S."/>
            <person name="Nolan J.M."/>
            <person name="Miller E.S."/>
            <person name="Karam J.D."/>
        </authorList>
    </citation>
    <scope>NUCLEOTIDE SEQUENCE [LARGE SCALE GENOMIC DNA]</scope>
</reference>
<feature type="domain" description="Rad50/SbcC-type AAA" evidence="2">
    <location>
        <begin position="20"/>
        <end position="346"/>
    </location>
</feature>
<gene>
    <name evidence="3" type="primary">46</name>
    <name evidence="3" type="ORF">Acj9p111</name>
</gene>
<dbReference type="EMBL" id="HM004124">
    <property type="protein sequence ID" value="ADG60011.1"/>
    <property type="molecule type" value="Genomic_DNA"/>
</dbReference>
<feature type="coiled-coil region" evidence="1">
    <location>
        <begin position="217"/>
        <end position="244"/>
    </location>
</feature>
<keyword evidence="1" id="KW-0175">Coiled coil</keyword>
<dbReference type="GO" id="GO:0016887">
    <property type="term" value="F:ATP hydrolysis activity"/>
    <property type="evidence" value="ECO:0007669"/>
    <property type="project" value="InterPro"/>
</dbReference>
<dbReference type="InterPro" id="IPR038729">
    <property type="entry name" value="Rad50/SbcC_AAA"/>
</dbReference>
<keyword evidence="3" id="KW-0255">Endonuclease</keyword>
<keyword evidence="3" id="KW-0378">Hydrolase</keyword>
<dbReference type="Pfam" id="PF13476">
    <property type="entry name" value="AAA_23"/>
    <property type="match status" value="1"/>
</dbReference>
<evidence type="ECO:0000313" key="4">
    <source>
        <dbReference type="Proteomes" id="UP000008731"/>
    </source>
</evidence>
<dbReference type="PANTHER" id="PTHR32114:SF2">
    <property type="entry name" value="ABC TRANSPORTER ABCH.3"/>
    <property type="match status" value="1"/>
</dbReference>
<evidence type="ECO:0000259" key="2">
    <source>
        <dbReference type="Pfam" id="PF13476"/>
    </source>
</evidence>
<keyword evidence="4" id="KW-1185">Reference proteome</keyword>
<name>E5EPP5_9CAUD</name>
<accession>E5EPP5</accession>
<evidence type="ECO:0000313" key="3">
    <source>
        <dbReference type="EMBL" id="ADG60011.1"/>
    </source>
</evidence>
<dbReference type="GO" id="GO:0006302">
    <property type="term" value="P:double-strand break repair"/>
    <property type="evidence" value="ECO:0007669"/>
    <property type="project" value="InterPro"/>
</dbReference>
<feature type="coiled-coil region" evidence="1">
    <location>
        <begin position="308"/>
        <end position="359"/>
    </location>
</feature>
<dbReference type="SUPFAM" id="SSF52540">
    <property type="entry name" value="P-loop containing nucleoside triphosphate hydrolases"/>
    <property type="match status" value="1"/>
</dbReference>
<dbReference type="GeneID" id="9926545"/>
<keyword evidence="3" id="KW-0540">Nuclease</keyword>
<dbReference type="PANTHER" id="PTHR32114">
    <property type="entry name" value="ABC TRANSPORTER ABCH.3"/>
    <property type="match status" value="1"/>
</dbReference>
<dbReference type="KEGG" id="vg:9926545"/>
<dbReference type="RefSeq" id="YP_004010248.1">
    <property type="nucleotide sequence ID" value="NC_014663.1"/>
</dbReference>
<organism evidence="3 4">
    <name type="scientific">Acinetobacter phage Acj9</name>
    <dbReference type="NCBI Taxonomy" id="760939"/>
    <lineage>
        <taxon>Viruses</taxon>
        <taxon>Duplodnaviria</taxon>
        <taxon>Heunggongvirae</taxon>
        <taxon>Uroviricota</taxon>
        <taxon>Caudoviricetes</taxon>
        <taxon>Pantevenvirales</taxon>
        <taxon>Straboviridae</taxon>
        <taxon>Twarogvirinae</taxon>
        <taxon>Acajnonavirus</taxon>
        <taxon>Acajnonavirus acj9</taxon>
    </lineage>
</organism>
<sequence length="560" mass="63533">MKIFKLKEIVYRNLLAVGSEPITINLQKSHKTLVTGSNGAGKSTLIEAITYALFGKPFRKIKLGQLINSVNKKDLWVQLTMEYDNHEYIIRRGQKPAVFEIIRDGVPLDSAASTGDFQAQFEEMIGMNYNSYKQVVVLGTAGYTPFMDLGAPARRKLVEDLLEVAVLAQMDKLNKDQIKEVNAKLSETDLRISHTQAQTQTLMAADERQQKLSGDNVARLEEMLDDVKAQVEQLKSETLELNEEILKTILPEDVYPEIQTLAQRQAEVETQQRPLARVLQLYDKGGHCPICVQELSDRSKIGHIETSLHKLKTEFDELSPQIEQLKEKRQAYETAKQTIQQLESKIDSNKRLAAQHIERGKKIQAALAEAKKDFVDNSKEIAALKDSQLDLVGLKGDLAVEKHRRTVITAMLKDSGIKSAVFAKYVPIFNRQINYYLNLLSADYSFTLDEEFNETIKSRGRENFSYSSFSQGEKGRIDLALMFTWRDIAERISGIKISCLILDEVFDSALDAYGAKNISTVLNTMTDTNVFIISHRDHNPEDYGQWLQMKKVGRYTVLEK</sequence>
<dbReference type="SUPFAM" id="SSF75712">
    <property type="entry name" value="Rad50 coiled-coil Zn hook"/>
    <property type="match status" value="1"/>
</dbReference>
<proteinExistence type="predicted"/>